<sequence>MGEADQTDGLITNKQPEWERRALVGDEDWHLLGQEKRRGKRRPYRSRTRLYHTHTFPSSLLSPLTFTHLRRGGGAGYATMYLSGGEVMEVDMAVDTAEAVDERQERGARSMARGLRPWLWASDGRPPERWTCP</sequence>
<comment type="caution">
    <text evidence="1">The sequence shown here is derived from an EMBL/GenBank/DDBJ whole genome shotgun (WGS) entry which is preliminary data.</text>
</comment>
<organism evidence="1 2">
    <name type="scientific">Colletotrichum higginsianum (strain IMI 349063)</name>
    <name type="common">Crucifer anthracnose fungus</name>
    <dbReference type="NCBI Taxonomy" id="759273"/>
    <lineage>
        <taxon>Eukaryota</taxon>
        <taxon>Fungi</taxon>
        <taxon>Dikarya</taxon>
        <taxon>Ascomycota</taxon>
        <taxon>Pezizomycotina</taxon>
        <taxon>Sordariomycetes</taxon>
        <taxon>Hypocreomycetidae</taxon>
        <taxon>Glomerellales</taxon>
        <taxon>Glomerellaceae</taxon>
        <taxon>Colletotrichum</taxon>
        <taxon>Colletotrichum destructivum species complex</taxon>
    </lineage>
</organism>
<evidence type="ECO:0000313" key="2">
    <source>
        <dbReference type="Proteomes" id="UP000092177"/>
    </source>
</evidence>
<dbReference type="VEuPathDB" id="FungiDB:CH63R_02895"/>
<evidence type="ECO:0000313" key="1">
    <source>
        <dbReference type="EMBL" id="OBR14169.1"/>
    </source>
</evidence>
<dbReference type="KEGG" id="chig:CH63R_02895"/>
<dbReference type="GeneID" id="28861977"/>
<dbReference type="AlphaFoldDB" id="A0A1B7YQ45"/>
<proteinExistence type="predicted"/>
<reference evidence="2" key="1">
    <citation type="journal article" date="2017" name="BMC Genomics">
        <title>Gapless genome assembly of Colletotrichum higginsianum reveals chromosome structure and association of transposable elements with secondary metabolite gene clusters.</title>
        <authorList>
            <person name="Dallery J.-F."/>
            <person name="Lapalu N."/>
            <person name="Zampounis A."/>
            <person name="Pigne S."/>
            <person name="Luyten I."/>
            <person name="Amselem J."/>
            <person name="Wittenberg A.H.J."/>
            <person name="Zhou S."/>
            <person name="de Queiroz M.V."/>
            <person name="Robin G.P."/>
            <person name="Auger A."/>
            <person name="Hainaut M."/>
            <person name="Henrissat B."/>
            <person name="Kim K.-T."/>
            <person name="Lee Y.-H."/>
            <person name="Lespinet O."/>
            <person name="Schwartz D.C."/>
            <person name="Thon M.R."/>
            <person name="O'Connell R.J."/>
        </authorList>
    </citation>
    <scope>NUCLEOTIDE SEQUENCE [LARGE SCALE GENOMIC DNA]</scope>
    <source>
        <strain evidence="2">IMI 349063</strain>
    </source>
</reference>
<dbReference type="EMBL" id="LTAN01000002">
    <property type="protein sequence ID" value="OBR14169.1"/>
    <property type="molecule type" value="Genomic_DNA"/>
</dbReference>
<protein>
    <submittedName>
        <fullName evidence="1">Uncharacterized protein</fullName>
    </submittedName>
</protein>
<dbReference type="RefSeq" id="XP_018162686.1">
    <property type="nucleotide sequence ID" value="XM_018297870.1"/>
</dbReference>
<name>A0A1B7YQ45_COLHI</name>
<dbReference type="Proteomes" id="UP000092177">
    <property type="component" value="Chromosome 2"/>
</dbReference>
<accession>A0A1B7YQ45</accession>
<gene>
    <name evidence="1" type="ORF">CH63R_02895</name>
</gene>
<keyword evidence="2" id="KW-1185">Reference proteome</keyword>